<feature type="transmembrane region" description="Helical" evidence="1">
    <location>
        <begin position="20"/>
        <end position="38"/>
    </location>
</feature>
<gene>
    <name evidence="2" type="ORF">EXIGUO9Y_380017</name>
</gene>
<sequence length="98" mass="10880">MKCKMELKKGGGTVKQRIGIVIMLVLVGFTFLVTPVGATELQAEHLLTDPLTSSEVIPVEDREVEPGIVPRILPWVVSSLLLSAFVTFLLLRRQPKRQ</sequence>
<keyword evidence="1" id="KW-0812">Transmembrane</keyword>
<evidence type="ECO:0000313" key="2">
    <source>
        <dbReference type="EMBL" id="VWX38253.1"/>
    </source>
</evidence>
<feature type="transmembrane region" description="Helical" evidence="1">
    <location>
        <begin position="72"/>
        <end position="91"/>
    </location>
</feature>
<keyword evidence="3" id="KW-1185">Reference proteome</keyword>
<evidence type="ECO:0000256" key="1">
    <source>
        <dbReference type="SAM" id="Phobius"/>
    </source>
</evidence>
<keyword evidence="1" id="KW-0472">Membrane</keyword>
<name>A0A653IGJ5_9BACL</name>
<proteinExistence type="predicted"/>
<protein>
    <submittedName>
        <fullName evidence="2">Uncharacterized protein</fullName>
    </submittedName>
</protein>
<keyword evidence="1" id="KW-1133">Transmembrane helix</keyword>
<organism evidence="2 3">
    <name type="scientific">Exiguobacterium oxidotolerans</name>
    <dbReference type="NCBI Taxonomy" id="223958"/>
    <lineage>
        <taxon>Bacteria</taxon>
        <taxon>Bacillati</taxon>
        <taxon>Bacillota</taxon>
        <taxon>Bacilli</taxon>
        <taxon>Bacillales</taxon>
        <taxon>Bacillales Family XII. Incertae Sedis</taxon>
        <taxon>Exiguobacterium</taxon>
    </lineage>
</organism>
<reference evidence="2 3" key="1">
    <citation type="submission" date="2019-10" db="EMBL/GenBank/DDBJ databases">
        <authorList>
            <person name="Karimi E."/>
        </authorList>
    </citation>
    <scope>NUCLEOTIDE SEQUENCE [LARGE SCALE GENOMIC DNA]</scope>
    <source>
        <strain evidence="2">Exiguobacterium sp. 9Y</strain>
    </source>
</reference>
<accession>A0A653IGJ5</accession>
<dbReference type="EMBL" id="CABWKQ010000032">
    <property type="protein sequence ID" value="VWX38253.1"/>
    <property type="molecule type" value="Genomic_DNA"/>
</dbReference>
<dbReference type="Proteomes" id="UP000439752">
    <property type="component" value="Unassembled WGS sequence"/>
</dbReference>
<evidence type="ECO:0000313" key="3">
    <source>
        <dbReference type="Proteomes" id="UP000439752"/>
    </source>
</evidence>
<dbReference type="AlphaFoldDB" id="A0A653IGJ5"/>